<evidence type="ECO:0008006" key="4">
    <source>
        <dbReference type="Google" id="ProtNLM"/>
    </source>
</evidence>
<dbReference type="AlphaFoldDB" id="A0A0L0M7P3"/>
<keyword evidence="3" id="KW-1185">Reference proteome</keyword>
<dbReference type="InterPro" id="IPR043519">
    <property type="entry name" value="NT_sf"/>
</dbReference>
<dbReference type="NCBIfam" id="NF041117">
    <property type="entry name" value="CBASS_cyclase_b"/>
    <property type="match status" value="1"/>
</dbReference>
<reference evidence="3" key="1">
    <citation type="submission" date="2015-06" db="EMBL/GenBank/DDBJ databases">
        <title>Comparative genomics of Burkholderia leaf nodule symbionts.</title>
        <authorList>
            <person name="Carlier A."/>
            <person name="Eberl L."/>
            <person name="Pinto-Carbo M."/>
        </authorList>
    </citation>
    <scope>NUCLEOTIDE SEQUENCE [LARGE SCALE GENOMIC DNA]</scope>
    <source>
        <strain evidence="3">UZHbot4</strain>
    </source>
</reference>
<keyword evidence="1" id="KW-0051">Antiviral defense</keyword>
<gene>
    <name evidence="2" type="ORF">BVER_05198</name>
</gene>
<comment type="caution">
    <text evidence="2">The sequence shown here is derived from an EMBL/GenBank/DDBJ whole genome shotgun (WGS) entry which is preliminary data.</text>
</comment>
<sequence>MLSTNDAFKKFKHRLELNTREQDNASARQNEVRDFLKTKFQIERSFLTGSYARYTKTKPLKDIDIFFVLGKDEKHYHDKPASAVLDAFYDALVEKYGTSAMRKQDRSINVDFGVKVGEEDKTDYRILSIDVVPAFDVGTEYEIPDTASGKWIKTDPEIHAQKAVDAYRAYSNEWKGLVRMVKYWNNNPKHGDQKPVKPSFLIEVMALECLDGGWGGSYEREMQGFFATLASRIKEEWPDPADLGPPISNGMDLERKERAERLLKEAAREVTLAINLTRQGKNTDGFRHLPDLVGGDQPFNFNVGGAMWNFSAYLSRR</sequence>
<dbReference type="InterPro" id="IPR053550">
    <property type="entry name" value="CD-NTase"/>
</dbReference>
<dbReference type="SUPFAM" id="SSF81301">
    <property type="entry name" value="Nucleotidyltransferase"/>
    <property type="match status" value="1"/>
</dbReference>
<dbReference type="GO" id="GO:0016779">
    <property type="term" value="F:nucleotidyltransferase activity"/>
    <property type="evidence" value="ECO:0007669"/>
    <property type="project" value="InterPro"/>
</dbReference>
<dbReference type="CDD" id="cd05400">
    <property type="entry name" value="NT_2-5OAS_ClassI-CCAase"/>
    <property type="match status" value="1"/>
</dbReference>
<dbReference type="Proteomes" id="UP000036959">
    <property type="component" value="Unassembled WGS sequence"/>
</dbReference>
<proteinExistence type="predicted"/>
<dbReference type="Gene3D" id="3.30.460.10">
    <property type="entry name" value="Beta Polymerase, domain 2"/>
    <property type="match status" value="1"/>
</dbReference>
<dbReference type="PATRIC" id="fig|242163.4.peg.2396"/>
<name>A0A0L0M7P3_9BURK</name>
<evidence type="ECO:0000313" key="2">
    <source>
        <dbReference type="EMBL" id="KND58315.1"/>
    </source>
</evidence>
<dbReference type="Pfam" id="PF18144">
    <property type="entry name" value="SMODS"/>
    <property type="match status" value="1"/>
</dbReference>
<dbReference type="EMBL" id="LFJJ01000187">
    <property type="protein sequence ID" value="KND58315.1"/>
    <property type="molecule type" value="Genomic_DNA"/>
</dbReference>
<dbReference type="InterPro" id="IPR006116">
    <property type="entry name" value="NT_2-5OAS_ClassI-CCAase"/>
</dbReference>
<dbReference type="GO" id="GO:0051607">
    <property type="term" value="P:defense response to virus"/>
    <property type="evidence" value="ECO:0007669"/>
    <property type="project" value="UniProtKB-KW"/>
</dbReference>
<protein>
    <recommendedName>
        <fullName evidence="4">Nucleotidyltransferase</fullName>
    </recommendedName>
</protein>
<evidence type="ECO:0000256" key="1">
    <source>
        <dbReference type="ARBA" id="ARBA00023118"/>
    </source>
</evidence>
<organism evidence="2 3">
    <name type="scientific">Candidatus Burkholderia verschuerenii</name>
    <dbReference type="NCBI Taxonomy" id="242163"/>
    <lineage>
        <taxon>Bacteria</taxon>
        <taxon>Pseudomonadati</taxon>
        <taxon>Pseudomonadota</taxon>
        <taxon>Betaproteobacteria</taxon>
        <taxon>Burkholderiales</taxon>
        <taxon>Burkholderiaceae</taxon>
        <taxon>Burkholderia</taxon>
    </lineage>
</organism>
<evidence type="ECO:0000313" key="3">
    <source>
        <dbReference type="Proteomes" id="UP000036959"/>
    </source>
</evidence>
<accession>A0A0L0M7P3</accession>
<dbReference type="RefSeq" id="WP_232316731.1">
    <property type="nucleotide sequence ID" value="NZ_LFJJ01000187.1"/>
</dbReference>